<evidence type="ECO:0000256" key="1">
    <source>
        <dbReference type="SAM" id="Coils"/>
    </source>
</evidence>
<protein>
    <recommendedName>
        <fullName evidence="5">Coiled-coil domain-containing protein 170</fullName>
    </recommendedName>
</protein>
<evidence type="ECO:0000313" key="3">
    <source>
        <dbReference type="EMBL" id="KAL3320804.1"/>
    </source>
</evidence>
<evidence type="ECO:0000256" key="2">
    <source>
        <dbReference type="SAM" id="MobiDB-lite"/>
    </source>
</evidence>
<feature type="compositionally biased region" description="Basic and acidic residues" evidence="2">
    <location>
        <begin position="649"/>
        <end position="668"/>
    </location>
</feature>
<dbReference type="InterPro" id="IPR039139">
    <property type="entry name" value="CCDC170-like"/>
</dbReference>
<feature type="compositionally biased region" description="Basic and acidic residues" evidence="2">
    <location>
        <begin position="605"/>
        <end position="618"/>
    </location>
</feature>
<feature type="coiled-coil region" evidence="1">
    <location>
        <begin position="3"/>
        <end position="58"/>
    </location>
</feature>
<dbReference type="AlphaFoldDB" id="A0ABD2QMN1"/>
<dbReference type="PANTHER" id="PTHR18863:SF6">
    <property type="entry name" value="COILED-COIL DOMAIN-CONTAINING PROTEIN 170"/>
    <property type="match status" value="1"/>
</dbReference>
<sequence length="688" mass="79318">MKIIHLEGQLSDSKRKNEELEDKVHFLNGKQIDLTKSLSESEKEHAKLLEKVQDLEKRLGSQVLENEAKTSSGNKLIVAYEGLVRDIWSIVDSNAAVTDFTCSASSTSLLNQILEFKTKYLVMADKVSALETLLESKESEINSLKAVNERLAKSLTEVSKNELIKEVGQRELEILKKHDVAHVELIENLEIELMEAREKISILETKIAKDFENHLKTKHCHDRSPKDLLIRSLSRLLSTPENNCPPTDSIILDRVRWLLADYDEKARVHIFMEKQIAELELQLDSYKCQNNKFDYRSEKYHDEVTGLRDRCRNLQLEINVLESAKNNYVRESERYFDFLLQLGEKLRLDANISTQTNVLELQKMLLLKMDQYMLNDELNENSISDRIAGLSRRVSRLQDQLASKEVQLDLWRVKCAKLEAKLEATEAGEGEIEKKLKKAEKQAKNAKRVEEECSKLKDELLQLRSQMYDNSNAMVSLHSANEKVGELMSTVAELERQRDRQAGKLAELTALADMRTKEGDEIRGRGENAVASLAEELRSTRRAMEQLRKSEREVQFLLDFRSLVARSLGLDVSTIAMPNYEIVRRIERLISTQQPLSNTTFSRQRMRDRTHFHLSPDRSKLVRMVSQPTDCFAHHTGSQFEQTTASHQSRRERILNKRESEAPGDRQKSSSRSRSRSSSRGFVDNRKY</sequence>
<name>A0ABD2QMN1_9PLAT</name>
<feature type="compositionally biased region" description="Polar residues" evidence="2">
    <location>
        <begin position="636"/>
        <end position="647"/>
    </location>
</feature>
<organism evidence="3 4">
    <name type="scientific">Cichlidogyrus casuarinus</name>
    <dbReference type="NCBI Taxonomy" id="1844966"/>
    <lineage>
        <taxon>Eukaryota</taxon>
        <taxon>Metazoa</taxon>
        <taxon>Spiralia</taxon>
        <taxon>Lophotrochozoa</taxon>
        <taxon>Platyhelminthes</taxon>
        <taxon>Monogenea</taxon>
        <taxon>Monopisthocotylea</taxon>
        <taxon>Dactylogyridea</taxon>
        <taxon>Ancyrocephalidae</taxon>
        <taxon>Cichlidogyrus</taxon>
    </lineage>
</organism>
<evidence type="ECO:0000313" key="4">
    <source>
        <dbReference type="Proteomes" id="UP001626550"/>
    </source>
</evidence>
<dbReference type="PANTHER" id="PTHR18863">
    <property type="entry name" value="TSEC-2-RELATED"/>
    <property type="match status" value="1"/>
</dbReference>
<keyword evidence="1" id="KW-0175">Coiled coil</keyword>
<feature type="region of interest" description="Disordered" evidence="2">
    <location>
        <begin position="634"/>
        <end position="688"/>
    </location>
</feature>
<feature type="region of interest" description="Disordered" evidence="2">
    <location>
        <begin position="597"/>
        <end position="618"/>
    </location>
</feature>
<gene>
    <name evidence="3" type="ORF">Ciccas_000520</name>
</gene>
<dbReference type="EMBL" id="JBJKFK010000028">
    <property type="protein sequence ID" value="KAL3320804.1"/>
    <property type="molecule type" value="Genomic_DNA"/>
</dbReference>
<reference evidence="3 4" key="1">
    <citation type="submission" date="2024-11" db="EMBL/GenBank/DDBJ databases">
        <title>Adaptive evolution of stress response genes in parasites aligns with host niche diversity.</title>
        <authorList>
            <person name="Hahn C."/>
            <person name="Resl P."/>
        </authorList>
    </citation>
    <scope>NUCLEOTIDE SEQUENCE [LARGE SCALE GENOMIC DNA]</scope>
    <source>
        <strain evidence="3">EGGRZ-B1_66</strain>
        <tissue evidence="3">Body</tissue>
    </source>
</reference>
<feature type="coiled-coil region" evidence="1">
    <location>
        <begin position="387"/>
        <end position="553"/>
    </location>
</feature>
<feature type="coiled-coil region" evidence="1">
    <location>
        <begin position="127"/>
        <end position="154"/>
    </location>
</feature>
<keyword evidence="4" id="KW-1185">Reference proteome</keyword>
<evidence type="ECO:0008006" key="5">
    <source>
        <dbReference type="Google" id="ProtNLM"/>
    </source>
</evidence>
<comment type="caution">
    <text evidence="3">The sequence shown here is derived from an EMBL/GenBank/DDBJ whole genome shotgun (WGS) entry which is preliminary data.</text>
</comment>
<feature type="coiled-coil region" evidence="1">
    <location>
        <begin position="269"/>
        <end position="331"/>
    </location>
</feature>
<dbReference type="Proteomes" id="UP001626550">
    <property type="component" value="Unassembled WGS sequence"/>
</dbReference>
<proteinExistence type="predicted"/>
<accession>A0ABD2QMN1</accession>